<gene>
    <name evidence="1" type="ORF">SAMN02983003_3162</name>
</gene>
<dbReference type="AlphaFoldDB" id="A0A1K2I0T9"/>
<dbReference type="RefSeq" id="WP_143145847.1">
    <property type="nucleotide sequence ID" value="NZ_FPKU01000003.1"/>
</dbReference>
<accession>A0A1K2I0T9</accession>
<protein>
    <submittedName>
        <fullName evidence="1">Uncharacterized protein</fullName>
    </submittedName>
</protein>
<reference evidence="1 2" key="1">
    <citation type="submission" date="2016-11" db="EMBL/GenBank/DDBJ databases">
        <authorList>
            <person name="Jaros S."/>
            <person name="Januszkiewicz K."/>
            <person name="Wedrychowicz H."/>
        </authorList>
    </citation>
    <scope>NUCLEOTIDE SEQUENCE [LARGE SCALE GENOMIC DNA]</scope>
    <source>
        <strain evidence="1 2">ATCC 23634</strain>
    </source>
</reference>
<proteinExistence type="predicted"/>
<dbReference type="STRING" id="665118.SAMN02983003_3162"/>
<evidence type="ECO:0000313" key="1">
    <source>
        <dbReference type="EMBL" id="SFZ85990.1"/>
    </source>
</evidence>
<dbReference type="EMBL" id="FPKU01000003">
    <property type="protein sequence ID" value="SFZ85990.1"/>
    <property type="molecule type" value="Genomic_DNA"/>
</dbReference>
<evidence type="ECO:0000313" key="2">
    <source>
        <dbReference type="Proteomes" id="UP000183447"/>
    </source>
</evidence>
<sequence>MSRCACCHHPIRIAALKTRAGLFVPPEGMCRQCLRLVGRHYRGELRRSRAALRRNADIAEIVALARAWELVLAEAVSRRGVRRAA</sequence>
<organism evidence="1 2">
    <name type="scientific">Devosia enhydra</name>
    <dbReference type="NCBI Taxonomy" id="665118"/>
    <lineage>
        <taxon>Bacteria</taxon>
        <taxon>Pseudomonadati</taxon>
        <taxon>Pseudomonadota</taxon>
        <taxon>Alphaproteobacteria</taxon>
        <taxon>Hyphomicrobiales</taxon>
        <taxon>Devosiaceae</taxon>
        <taxon>Devosia</taxon>
    </lineage>
</organism>
<keyword evidence="2" id="KW-1185">Reference proteome</keyword>
<name>A0A1K2I0T9_9HYPH</name>
<dbReference type="Proteomes" id="UP000183447">
    <property type="component" value="Unassembled WGS sequence"/>
</dbReference>